<dbReference type="EMBL" id="JACHGI010000001">
    <property type="protein sequence ID" value="MBB6464698.1"/>
    <property type="molecule type" value="Genomic_DNA"/>
</dbReference>
<dbReference type="Proteomes" id="UP000532373">
    <property type="component" value="Unassembled WGS sequence"/>
</dbReference>
<accession>A0A8E1WB18</accession>
<comment type="caution">
    <text evidence="1">The sequence shown here is derived from an EMBL/GenBank/DDBJ whole genome shotgun (WGS) entry which is preliminary data.</text>
</comment>
<sequence>MTSAKSRENTKRWNIRQNLPHQVALPNDLCCMENYDFLRRYCERFEPRPSTQQVTAKWPNGKQEDYRLYCFASRADADVFAAEFEGIHFDPAKDREGGRVNGAWLRTDEWKLIERCGPLQLPRFFLEYGR</sequence>
<name>A0A8E1WB18_9HYPH</name>
<dbReference type="RefSeq" id="WP_184767265.1">
    <property type="nucleotide sequence ID" value="NZ_JACHGI010000001.1"/>
</dbReference>
<proteinExistence type="predicted"/>
<organism evidence="1 2">
    <name type="scientific">Aminobacter carboxidus</name>
    <dbReference type="NCBI Taxonomy" id="376165"/>
    <lineage>
        <taxon>Bacteria</taxon>
        <taxon>Pseudomonadati</taxon>
        <taxon>Pseudomonadota</taxon>
        <taxon>Alphaproteobacteria</taxon>
        <taxon>Hyphomicrobiales</taxon>
        <taxon>Phyllobacteriaceae</taxon>
        <taxon>Aminobacter</taxon>
    </lineage>
</organism>
<dbReference type="AlphaFoldDB" id="A0A8E1WB18"/>
<evidence type="ECO:0000313" key="2">
    <source>
        <dbReference type="Proteomes" id="UP000532373"/>
    </source>
</evidence>
<gene>
    <name evidence="1" type="ORF">HNQ96_000545</name>
</gene>
<protein>
    <submittedName>
        <fullName evidence="1">Uncharacterized protein</fullName>
    </submittedName>
</protein>
<reference evidence="1 2" key="1">
    <citation type="submission" date="2020-08" db="EMBL/GenBank/DDBJ databases">
        <title>Genomic Encyclopedia of Type Strains, Phase IV (KMG-IV): sequencing the most valuable type-strain genomes for metagenomic binning, comparative biology and taxonomic classification.</title>
        <authorList>
            <person name="Goeker M."/>
        </authorList>
    </citation>
    <scope>NUCLEOTIDE SEQUENCE [LARGE SCALE GENOMIC DNA]</scope>
    <source>
        <strain evidence="1 2">DSM 17454</strain>
    </source>
</reference>
<evidence type="ECO:0000313" key="1">
    <source>
        <dbReference type="EMBL" id="MBB6464698.1"/>
    </source>
</evidence>